<evidence type="ECO:0000256" key="6">
    <source>
        <dbReference type="ARBA" id="ARBA00024343"/>
    </source>
</evidence>
<keyword evidence="9" id="KW-1185">Reference proteome</keyword>
<evidence type="ECO:0000256" key="2">
    <source>
        <dbReference type="ARBA" id="ARBA00023015"/>
    </source>
</evidence>
<accession>A0AAV9LHZ5</accession>
<reference evidence="8 9" key="1">
    <citation type="submission" date="2023-10" db="EMBL/GenBank/DDBJ databases">
        <title>Genome-Wide Identification Analysis in wild type Solanum Pinnatisectum Reveals Some Genes Defensing Phytophthora Infestans.</title>
        <authorList>
            <person name="Sun C."/>
        </authorList>
    </citation>
    <scope>NUCLEOTIDE SEQUENCE [LARGE SCALE GENOMIC DNA]</scope>
    <source>
        <strain evidence="8">LQN</strain>
        <tissue evidence="8">Leaf</tissue>
    </source>
</reference>
<comment type="caution">
    <text evidence="8">The sequence shown here is derived from an EMBL/GenBank/DDBJ whole genome shotgun (WGS) entry which is preliminary data.</text>
</comment>
<comment type="similarity">
    <text evidence="6">Belongs to the AP2/ERF transcription factor family. ERF subfamily.</text>
</comment>
<dbReference type="SUPFAM" id="SSF54171">
    <property type="entry name" value="DNA-binding domain"/>
    <property type="match status" value="1"/>
</dbReference>
<dbReference type="PRINTS" id="PR00367">
    <property type="entry name" value="ETHRSPELEMNT"/>
</dbReference>
<dbReference type="Proteomes" id="UP001311915">
    <property type="component" value="Unassembled WGS sequence"/>
</dbReference>
<evidence type="ECO:0000256" key="4">
    <source>
        <dbReference type="ARBA" id="ARBA00023163"/>
    </source>
</evidence>
<evidence type="ECO:0000256" key="5">
    <source>
        <dbReference type="ARBA" id="ARBA00023242"/>
    </source>
</evidence>
<dbReference type="InterPro" id="IPR036955">
    <property type="entry name" value="AP2/ERF_dom_sf"/>
</dbReference>
<evidence type="ECO:0000256" key="3">
    <source>
        <dbReference type="ARBA" id="ARBA00023125"/>
    </source>
</evidence>
<keyword evidence="3" id="KW-0238">DNA-binding</keyword>
<dbReference type="CDD" id="cd00018">
    <property type="entry name" value="AP2"/>
    <property type="match status" value="1"/>
</dbReference>
<evidence type="ECO:0000313" key="9">
    <source>
        <dbReference type="Proteomes" id="UP001311915"/>
    </source>
</evidence>
<name>A0AAV9LHZ5_9SOLN</name>
<keyword evidence="5" id="KW-0539">Nucleus</keyword>
<dbReference type="FunFam" id="3.30.730.10:FF:000005">
    <property type="entry name" value="ethylene-responsive transcription factor RAP2-11"/>
    <property type="match status" value="1"/>
</dbReference>
<evidence type="ECO:0000256" key="1">
    <source>
        <dbReference type="ARBA" id="ARBA00004123"/>
    </source>
</evidence>
<protein>
    <recommendedName>
        <fullName evidence="7">AP2/ERF domain-containing protein</fullName>
    </recommendedName>
</protein>
<dbReference type="GO" id="GO:0005634">
    <property type="term" value="C:nucleus"/>
    <property type="evidence" value="ECO:0007669"/>
    <property type="project" value="UniProtKB-SubCell"/>
</dbReference>
<sequence length="429" mass="48305">MEINFQKHEQTQAISLNKATKFKGRKRSKGPNSFVGVRQRPSGKWIAEIKDTTQKIRMWLGTYETAEEAARAYDQAAVLLRGSNTRTNFLTTRVSQDSPLASRIRNLLKIKKIAKEKSLDYLADSISTSRTTSEVISNCDDPISSETAKRSNLYEKLLSYDHESQFFDSNSVQSSTTSVTTSNTSNCDDTISSENAKKNYLYETLLSYNNNILSIIPQVGSEESSAYTNITPMLGGREIVSDRETVLSCDQENQLIFDSNSVQSVTTSLTSSNISNCDDPISIENAARCNLYETLLSYNNIIPQVRCEKGDTTPTLEGKEVDSDREITVLSCDQESQLFDDFNTYKPDLDISTSSSCSSSSFTRTELSWDFEELLDIPSKNEMGLTEFEVMKVERQISASLYAVNGVQDYMEIIHQSLWDHHHPLSYSW</sequence>
<dbReference type="Pfam" id="PF00847">
    <property type="entry name" value="AP2"/>
    <property type="match status" value="1"/>
</dbReference>
<proteinExistence type="inferred from homology"/>
<comment type="subcellular location">
    <subcellularLocation>
        <location evidence="1">Nucleus</location>
    </subcellularLocation>
</comment>
<evidence type="ECO:0000313" key="8">
    <source>
        <dbReference type="EMBL" id="KAK4725331.1"/>
    </source>
</evidence>
<feature type="domain" description="AP2/ERF" evidence="7">
    <location>
        <begin position="33"/>
        <end position="90"/>
    </location>
</feature>
<keyword evidence="4" id="KW-0804">Transcription</keyword>
<dbReference type="PANTHER" id="PTHR31194">
    <property type="entry name" value="SHN SHINE , DNA BINDING / TRANSCRIPTION FACTOR"/>
    <property type="match status" value="1"/>
</dbReference>
<dbReference type="GO" id="GO:0003677">
    <property type="term" value="F:DNA binding"/>
    <property type="evidence" value="ECO:0007669"/>
    <property type="project" value="UniProtKB-KW"/>
</dbReference>
<dbReference type="SMART" id="SM00380">
    <property type="entry name" value="AP2"/>
    <property type="match status" value="1"/>
</dbReference>
<dbReference type="Gene3D" id="3.30.730.10">
    <property type="entry name" value="AP2/ERF domain"/>
    <property type="match status" value="1"/>
</dbReference>
<dbReference type="InterPro" id="IPR050913">
    <property type="entry name" value="AP2/ERF_ERF"/>
</dbReference>
<dbReference type="PROSITE" id="PS51032">
    <property type="entry name" value="AP2_ERF"/>
    <property type="match status" value="1"/>
</dbReference>
<dbReference type="EMBL" id="JAWPEI010000006">
    <property type="protein sequence ID" value="KAK4725331.1"/>
    <property type="molecule type" value="Genomic_DNA"/>
</dbReference>
<organism evidence="8 9">
    <name type="scientific">Solanum pinnatisectum</name>
    <name type="common">tansyleaf nightshade</name>
    <dbReference type="NCBI Taxonomy" id="50273"/>
    <lineage>
        <taxon>Eukaryota</taxon>
        <taxon>Viridiplantae</taxon>
        <taxon>Streptophyta</taxon>
        <taxon>Embryophyta</taxon>
        <taxon>Tracheophyta</taxon>
        <taxon>Spermatophyta</taxon>
        <taxon>Magnoliopsida</taxon>
        <taxon>eudicotyledons</taxon>
        <taxon>Gunneridae</taxon>
        <taxon>Pentapetalae</taxon>
        <taxon>asterids</taxon>
        <taxon>lamiids</taxon>
        <taxon>Solanales</taxon>
        <taxon>Solanaceae</taxon>
        <taxon>Solanoideae</taxon>
        <taxon>Solaneae</taxon>
        <taxon>Solanum</taxon>
    </lineage>
</organism>
<dbReference type="GO" id="GO:0003700">
    <property type="term" value="F:DNA-binding transcription factor activity"/>
    <property type="evidence" value="ECO:0007669"/>
    <property type="project" value="InterPro"/>
</dbReference>
<evidence type="ECO:0000259" key="7">
    <source>
        <dbReference type="PROSITE" id="PS51032"/>
    </source>
</evidence>
<keyword evidence="2" id="KW-0805">Transcription regulation</keyword>
<gene>
    <name evidence="8" type="ORF">R3W88_028110</name>
</gene>
<dbReference type="AlphaFoldDB" id="A0AAV9LHZ5"/>
<dbReference type="PANTHER" id="PTHR31194:SF1">
    <property type="entry name" value="ETHYLENE-RESPONSIVE TRANSCRIPTION FACTOR ERN2"/>
    <property type="match status" value="1"/>
</dbReference>
<dbReference type="InterPro" id="IPR001471">
    <property type="entry name" value="AP2/ERF_dom"/>
</dbReference>
<dbReference type="InterPro" id="IPR016177">
    <property type="entry name" value="DNA-bd_dom_sf"/>
</dbReference>